<organism evidence="1">
    <name type="scientific">Listeria phage LP-032</name>
    <dbReference type="NCBI Taxonomy" id="1173746"/>
    <lineage>
        <taxon>Viruses</taxon>
        <taxon>Duplodnaviria</taxon>
        <taxon>Heunggongvirae</taxon>
        <taxon>Uroviricota</taxon>
        <taxon>Caudoviricetes</taxon>
        <taxon>Homburgvirus</taxon>
        <taxon>Homburgvirus LP26</taxon>
    </lineage>
</organism>
<gene>
    <name evidence="1" type="ORF">LP032_074</name>
</gene>
<dbReference type="EMBL" id="KJ094025">
    <property type="protein sequence ID" value="AHL18923.1"/>
    <property type="molecule type" value="Genomic_DNA"/>
</dbReference>
<protein>
    <submittedName>
        <fullName evidence="1">Uncharacterized protein</fullName>
    </submittedName>
</protein>
<proteinExistence type="predicted"/>
<name>A0A059T5I0_9CAUD</name>
<sequence>MSKIFPSLPTAHLQYDSYIGAHPYEKDVTHKILRIAITKDNRLAGVTEFDVMIESELNSQAWGKSYELANAIHLGATYWETEE</sequence>
<evidence type="ECO:0000313" key="1">
    <source>
        <dbReference type="EMBL" id="AHL18923.1"/>
    </source>
</evidence>
<accession>A0A059T5I0</accession>
<reference evidence="1" key="1">
    <citation type="journal article" date="2014" name="Appl. Environ. Microbiol.">
        <title>Comparative genomic and morphological analysis of Listeria phages isolated from farm environments.</title>
        <authorList>
            <person name="Denes T."/>
            <person name="Vongkamjan K."/>
            <person name="Ackermann H.W."/>
            <person name="Moreno Switt A.I."/>
            <person name="Wiedmann M."/>
            <person name="den Bakker H.C."/>
        </authorList>
    </citation>
    <scope>NUCLEOTIDE SEQUENCE</scope>
</reference>